<dbReference type="AlphaFoldDB" id="A0A369LGB9"/>
<reference evidence="5" key="2">
    <citation type="submission" date="2018-05" db="EMBL/GenBank/DDBJ databases">
        <title>Genome Sequencing of selected type strains of the family Eggerthellaceae.</title>
        <authorList>
            <person name="Danylec N."/>
            <person name="Stoll D.A."/>
            <person name="Doetsch A."/>
            <person name="Huch M."/>
        </authorList>
    </citation>
    <scope>NUCLEOTIDE SEQUENCE [LARGE SCALE GENOMIC DNA]</scope>
    <source>
        <strain evidence="5">DSM 22006</strain>
    </source>
</reference>
<dbReference type="PROSITE" id="PS51197">
    <property type="entry name" value="HTH_RRF2_2"/>
    <property type="match status" value="1"/>
</dbReference>
<dbReference type="GO" id="GO:0005829">
    <property type="term" value="C:cytosol"/>
    <property type="evidence" value="ECO:0007669"/>
    <property type="project" value="TreeGrafter"/>
</dbReference>
<reference evidence="2 4" key="1">
    <citation type="journal article" date="2018" name="Elife">
        <title>Discovery and characterization of a prevalent human gut bacterial enzyme sufficient for the inactivation of a family of plant toxins.</title>
        <authorList>
            <person name="Koppel N."/>
            <person name="Bisanz J.E."/>
            <person name="Pandelia M.E."/>
            <person name="Turnbaugh P.J."/>
            <person name="Balskus E.P."/>
        </authorList>
    </citation>
    <scope>NUCLEOTIDE SEQUENCE [LARGE SCALE GENOMIC DNA]</scope>
    <source>
        <strain evidence="2 4">OB21 GAM31</strain>
    </source>
</reference>
<sequence length="143" mass="15949">MMVSTKGRYALRVMIDLAEHQTDGYIPLKEIASRQNISEKYLESIIKSLVKSNMLVGLRGKGGGYRLTREPDQYTIGEVLRLTEGSLAPVACLEANAESCPRMFDCRTISLWRGLDEVVNEYLDGITVADLIAPYQSGDNYVI</sequence>
<evidence type="ECO:0000313" key="4">
    <source>
        <dbReference type="Proteomes" id="UP000253975"/>
    </source>
</evidence>
<name>A0A369LGB9_9ACTN</name>
<dbReference type="Gene3D" id="1.10.10.10">
    <property type="entry name" value="Winged helix-like DNA-binding domain superfamily/Winged helix DNA-binding domain"/>
    <property type="match status" value="1"/>
</dbReference>
<organism evidence="2 4">
    <name type="scientific">Slackia isoflavoniconvertens</name>
    <dbReference type="NCBI Taxonomy" id="572010"/>
    <lineage>
        <taxon>Bacteria</taxon>
        <taxon>Bacillati</taxon>
        <taxon>Actinomycetota</taxon>
        <taxon>Coriobacteriia</taxon>
        <taxon>Eggerthellales</taxon>
        <taxon>Eggerthellaceae</taxon>
        <taxon>Slackia</taxon>
    </lineage>
</organism>
<dbReference type="Proteomes" id="UP000271472">
    <property type="component" value="Unassembled WGS sequence"/>
</dbReference>
<dbReference type="EMBL" id="PPTO01000007">
    <property type="protein sequence ID" value="RDB58681.1"/>
    <property type="molecule type" value="Genomic_DNA"/>
</dbReference>
<dbReference type="InterPro" id="IPR036388">
    <property type="entry name" value="WH-like_DNA-bd_sf"/>
</dbReference>
<evidence type="ECO:0000313" key="5">
    <source>
        <dbReference type="Proteomes" id="UP000271472"/>
    </source>
</evidence>
<evidence type="ECO:0000313" key="3">
    <source>
        <dbReference type="EMBL" id="RNM36179.1"/>
    </source>
</evidence>
<dbReference type="NCBIfam" id="TIGR00738">
    <property type="entry name" value="rrf2_super"/>
    <property type="match status" value="1"/>
</dbReference>
<comment type="caution">
    <text evidence="2">The sequence shown here is derived from an EMBL/GenBank/DDBJ whole genome shotgun (WGS) entry which is preliminary data.</text>
</comment>
<dbReference type="OrthoDB" id="9808360at2"/>
<evidence type="ECO:0000313" key="2">
    <source>
        <dbReference type="EMBL" id="RDB58681.1"/>
    </source>
</evidence>
<proteinExistence type="predicted"/>
<dbReference type="EMBL" id="QIBZ01000004">
    <property type="protein sequence ID" value="RNM36179.1"/>
    <property type="molecule type" value="Genomic_DNA"/>
</dbReference>
<keyword evidence="1" id="KW-0238">DNA-binding</keyword>
<dbReference type="Proteomes" id="UP000253975">
    <property type="component" value="Unassembled WGS sequence"/>
</dbReference>
<reference evidence="3" key="3">
    <citation type="journal article" date="2019" name="Microbiol. Resour. Announc.">
        <title>Draft Genome Sequences of Type Strains of Gordonibacter faecihominis, Paraeggerthella hongkongensis, Parvibacter caecicola,Slackia equolifaciens, Slackia faecicanis, and Slackia isoflavoniconvertens.</title>
        <authorList>
            <person name="Danylec N."/>
            <person name="Stoll D.A."/>
            <person name="Dotsch A."/>
            <person name="Huch M."/>
        </authorList>
    </citation>
    <scope>NUCLEOTIDE SEQUENCE</scope>
    <source>
        <strain evidence="3">DSM 22006</strain>
    </source>
</reference>
<evidence type="ECO:0000256" key="1">
    <source>
        <dbReference type="ARBA" id="ARBA00023125"/>
    </source>
</evidence>
<gene>
    <name evidence="2" type="ORF">C1881_05210</name>
    <name evidence="3" type="ORF">DMP05_02845</name>
</gene>
<keyword evidence="5" id="KW-1185">Reference proteome</keyword>
<dbReference type="SUPFAM" id="SSF46785">
    <property type="entry name" value="Winged helix' DNA-binding domain"/>
    <property type="match status" value="1"/>
</dbReference>
<dbReference type="PANTHER" id="PTHR33221">
    <property type="entry name" value="WINGED HELIX-TURN-HELIX TRANSCRIPTIONAL REGULATOR, RRF2 FAMILY"/>
    <property type="match status" value="1"/>
</dbReference>
<protein>
    <submittedName>
        <fullName evidence="2">Rrf2 family transcriptional regulator</fullName>
    </submittedName>
</protein>
<dbReference type="InterPro" id="IPR036390">
    <property type="entry name" value="WH_DNA-bd_sf"/>
</dbReference>
<dbReference type="InterPro" id="IPR000944">
    <property type="entry name" value="Tscrpt_reg_Rrf2"/>
</dbReference>
<dbReference type="RefSeq" id="WP_114615481.1">
    <property type="nucleotide sequence ID" value="NZ_CALIRK010000026.1"/>
</dbReference>
<dbReference type="PANTHER" id="PTHR33221:SF5">
    <property type="entry name" value="HTH-TYPE TRANSCRIPTIONAL REGULATOR ISCR"/>
    <property type="match status" value="1"/>
</dbReference>
<accession>A0A369LGB9</accession>
<dbReference type="GO" id="GO:0003700">
    <property type="term" value="F:DNA-binding transcription factor activity"/>
    <property type="evidence" value="ECO:0007669"/>
    <property type="project" value="TreeGrafter"/>
</dbReference>
<dbReference type="GeneID" id="98662119"/>
<dbReference type="Pfam" id="PF02082">
    <property type="entry name" value="Rrf2"/>
    <property type="match status" value="1"/>
</dbReference>
<dbReference type="GO" id="GO:0003677">
    <property type="term" value="F:DNA binding"/>
    <property type="evidence" value="ECO:0007669"/>
    <property type="project" value="UniProtKB-KW"/>
</dbReference>